<dbReference type="CDD" id="cd01949">
    <property type="entry name" value="GGDEF"/>
    <property type="match status" value="1"/>
</dbReference>
<keyword evidence="4" id="KW-0472">Membrane</keyword>
<name>A0A6N9HAQ0_9BURK</name>
<dbReference type="EC" id="2.7.7.65" evidence="1"/>
<dbReference type="GO" id="GO:0016020">
    <property type="term" value="C:membrane"/>
    <property type="evidence" value="ECO:0007669"/>
    <property type="project" value="InterPro"/>
</dbReference>
<dbReference type="InterPro" id="IPR043128">
    <property type="entry name" value="Rev_trsase/Diguanyl_cyclase"/>
</dbReference>
<comment type="caution">
    <text evidence="7">The sequence shown here is derived from an EMBL/GenBank/DDBJ whole genome shotgun (WGS) entry which is preliminary data.</text>
</comment>
<accession>A0A6N9HAQ0</accession>
<dbReference type="PANTHER" id="PTHR45138:SF9">
    <property type="entry name" value="DIGUANYLATE CYCLASE DGCM-RELATED"/>
    <property type="match status" value="1"/>
</dbReference>
<dbReference type="Pfam" id="PF00672">
    <property type="entry name" value="HAMP"/>
    <property type="match status" value="1"/>
</dbReference>
<evidence type="ECO:0000259" key="6">
    <source>
        <dbReference type="PROSITE" id="PS50887"/>
    </source>
</evidence>
<comment type="catalytic activity">
    <reaction evidence="2">
        <text>2 GTP = 3',3'-c-di-GMP + 2 diphosphate</text>
        <dbReference type="Rhea" id="RHEA:24898"/>
        <dbReference type="ChEBI" id="CHEBI:33019"/>
        <dbReference type="ChEBI" id="CHEBI:37565"/>
        <dbReference type="ChEBI" id="CHEBI:58805"/>
        <dbReference type="EC" id="2.7.7.65"/>
    </reaction>
</comment>
<dbReference type="CDD" id="cd06225">
    <property type="entry name" value="HAMP"/>
    <property type="match status" value="1"/>
</dbReference>
<keyword evidence="4" id="KW-1133">Transmembrane helix</keyword>
<protein>
    <recommendedName>
        <fullName evidence="1">diguanylate cyclase</fullName>
        <ecNumber evidence="1">2.7.7.65</ecNumber>
    </recommendedName>
</protein>
<dbReference type="InterPro" id="IPR029787">
    <property type="entry name" value="Nucleotide_cyclase"/>
</dbReference>
<proteinExistence type="predicted"/>
<feature type="region of interest" description="Disordered" evidence="3">
    <location>
        <begin position="1"/>
        <end position="195"/>
    </location>
</feature>
<organism evidence="7 8">
    <name type="scientific">Pseudoduganella guangdongensis</name>
    <dbReference type="NCBI Taxonomy" id="2692179"/>
    <lineage>
        <taxon>Bacteria</taxon>
        <taxon>Pseudomonadati</taxon>
        <taxon>Pseudomonadota</taxon>
        <taxon>Betaproteobacteria</taxon>
        <taxon>Burkholderiales</taxon>
        <taxon>Oxalobacteraceae</taxon>
        <taxon>Telluria group</taxon>
        <taxon>Pseudoduganella</taxon>
    </lineage>
</organism>
<evidence type="ECO:0000256" key="2">
    <source>
        <dbReference type="ARBA" id="ARBA00034247"/>
    </source>
</evidence>
<dbReference type="SUPFAM" id="SSF158472">
    <property type="entry name" value="HAMP domain-like"/>
    <property type="match status" value="1"/>
</dbReference>
<dbReference type="PANTHER" id="PTHR45138">
    <property type="entry name" value="REGULATORY COMPONENTS OF SENSORY TRANSDUCTION SYSTEM"/>
    <property type="match status" value="1"/>
</dbReference>
<dbReference type="SMART" id="SM00304">
    <property type="entry name" value="HAMP"/>
    <property type="match status" value="1"/>
</dbReference>
<evidence type="ECO:0000313" key="8">
    <source>
        <dbReference type="Proteomes" id="UP000448575"/>
    </source>
</evidence>
<feature type="transmembrane region" description="Helical" evidence="4">
    <location>
        <begin position="261"/>
        <end position="279"/>
    </location>
</feature>
<dbReference type="FunFam" id="3.30.70.270:FF:000001">
    <property type="entry name" value="Diguanylate cyclase domain protein"/>
    <property type="match status" value="1"/>
</dbReference>
<reference evidence="7 8" key="1">
    <citation type="submission" date="2019-12" db="EMBL/GenBank/DDBJ databases">
        <title>Novel species isolated from a subtropical stream in China.</title>
        <authorList>
            <person name="Lu H."/>
        </authorList>
    </citation>
    <scope>NUCLEOTIDE SEQUENCE [LARGE SCALE GENOMIC DNA]</scope>
    <source>
        <strain evidence="7 8">DS3</strain>
    </source>
</reference>
<feature type="domain" description="HAMP" evidence="5">
    <location>
        <begin position="281"/>
        <end position="333"/>
    </location>
</feature>
<dbReference type="Gene3D" id="6.10.340.10">
    <property type="match status" value="1"/>
</dbReference>
<dbReference type="InterPro" id="IPR003660">
    <property type="entry name" value="HAMP_dom"/>
</dbReference>
<dbReference type="Gene3D" id="3.30.70.270">
    <property type="match status" value="1"/>
</dbReference>
<dbReference type="AlphaFoldDB" id="A0A6N9HAQ0"/>
<evidence type="ECO:0000259" key="5">
    <source>
        <dbReference type="PROSITE" id="PS50885"/>
    </source>
</evidence>
<gene>
    <name evidence="7" type="ORF">GTP41_00345</name>
</gene>
<dbReference type="GO" id="GO:0052621">
    <property type="term" value="F:diguanylate cyclase activity"/>
    <property type="evidence" value="ECO:0007669"/>
    <property type="project" value="UniProtKB-EC"/>
</dbReference>
<dbReference type="Pfam" id="PF00990">
    <property type="entry name" value="GGDEF"/>
    <property type="match status" value="1"/>
</dbReference>
<keyword evidence="4" id="KW-0812">Transmembrane</keyword>
<dbReference type="SMART" id="SM00267">
    <property type="entry name" value="GGDEF"/>
    <property type="match status" value="1"/>
</dbReference>
<feature type="domain" description="GGDEF" evidence="6">
    <location>
        <begin position="383"/>
        <end position="513"/>
    </location>
</feature>
<dbReference type="NCBIfam" id="TIGR00254">
    <property type="entry name" value="GGDEF"/>
    <property type="match status" value="1"/>
</dbReference>
<dbReference type="Proteomes" id="UP000448575">
    <property type="component" value="Unassembled WGS sequence"/>
</dbReference>
<evidence type="ECO:0000256" key="3">
    <source>
        <dbReference type="SAM" id="MobiDB-lite"/>
    </source>
</evidence>
<sequence>MPEGTPPASDRDAQSPGAYHPPSDGRERGRREGYGPPPEGRERGPGAPRDGYGPPPEGRDQRGPRGEGFGGPPPEGRERGPGAPREGYGPPPEGRDQRGPRGEGFGGPPPEGRERGPGAPRDGYGPPPAGREQRDPRPPHPAPAARGDDAQRASIRAAGEPGARPDALHERGPERGPRGDQPPPRRGDGPPPFRFVLADADHKVLLGGGQFRVGDMLPESARATARPIIVKDKTVAYVYSDGAPTPTAQEQKYIDALYNSLWWGIAAAAILATLLGVLLSRGLSRSLSGLTQAVKGMHKGELRQQVEVKGKDEVAALATAFNEMSEQLAQSHEELNASHATIMQQAEQLRELSIRDALTQLYNRRHFDEQANTLFNQAVRHKRPLALVICDIDHFKKINDTYSHATGDVVLRHVGAILRKHMRLSDLVARYGGEEFVMAFPETPGPQAAALCDKLRTLIESYPWHEVHPDLKVTMSMGVYADIAAGSAETMLQKADALLYRAKESGRNRVCFT</sequence>
<dbReference type="InterPro" id="IPR050469">
    <property type="entry name" value="Diguanylate_Cyclase"/>
</dbReference>
<feature type="compositionally biased region" description="Basic and acidic residues" evidence="3">
    <location>
        <begin position="23"/>
        <end position="44"/>
    </location>
</feature>
<dbReference type="SUPFAM" id="SSF55073">
    <property type="entry name" value="Nucleotide cyclase"/>
    <property type="match status" value="1"/>
</dbReference>
<dbReference type="InterPro" id="IPR000160">
    <property type="entry name" value="GGDEF_dom"/>
</dbReference>
<dbReference type="PROSITE" id="PS50887">
    <property type="entry name" value="GGDEF"/>
    <property type="match status" value="1"/>
</dbReference>
<keyword evidence="8" id="KW-1185">Reference proteome</keyword>
<evidence type="ECO:0000256" key="4">
    <source>
        <dbReference type="SAM" id="Phobius"/>
    </source>
</evidence>
<feature type="compositionally biased region" description="Basic and acidic residues" evidence="3">
    <location>
        <begin position="166"/>
        <end position="188"/>
    </location>
</feature>
<evidence type="ECO:0000256" key="1">
    <source>
        <dbReference type="ARBA" id="ARBA00012528"/>
    </source>
</evidence>
<dbReference type="EMBL" id="WWCJ01000001">
    <property type="protein sequence ID" value="MYN00539.1"/>
    <property type="molecule type" value="Genomic_DNA"/>
</dbReference>
<dbReference type="GO" id="GO:0007165">
    <property type="term" value="P:signal transduction"/>
    <property type="evidence" value="ECO:0007669"/>
    <property type="project" value="InterPro"/>
</dbReference>
<dbReference type="PROSITE" id="PS50885">
    <property type="entry name" value="HAMP"/>
    <property type="match status" value="1"/>
</dbReference>
<evidence type="ECO:0000313" key="7">
    <source>
        <dbReference type="EMBL" id="MYN00539.1"/>
    </source>
</evidence>